<protein>
    <submittedName>
        <fullName evidence="1">Uncharacterized protein</fullName>
    </submittedName>
</protein>
<accession>A0A1X0RBX5</accession>
<dbReference type="VEuPathDB" id="FungiDB:BCV72DRAFT_201252"/>
<gene>
    <name evidence="1" type="ORF">BCV72DRAFT_201252</name>
</gene>
<evidence type="ECO:0000313" key="1">
    <source>
        <dbReference type="EMBL" id="ORE09565.1"/>
    </source>
</evidence>
<reference evidence="1" key="1">
    <citation type="journal article" date="2016" name="Proc. Natl. Acad. Sci. U.S.A.">
        <title>Lipid metabolic changes in an early divergent fungus govern the establishment of a mutualistic symbiosis with endobacteria.</title>
        <authorList>
            <person name="Lastovetsky O.A."/>
            <person name="Gaspar M.L."/>
            <person name="Mondo S.J."/>
            <person name="LaButti K.M."/>
            <person name="Sandor L."/>
            <person name="Grigoriev I.V."/>
            <person name="Henry S.A."/>
            <person name="Pawlowska T.E."/>
        </authorList>
    </citation>
    <scope>NUCLEOTIDE SEQUENCE [LARGE SCALE GENOMIC DNA]</scope>
    <source>
        <strain evidence="1">ATCC 52814</strain>
    </source>
</reference>
<name>A0A1X0RBX5_RHIZD</name>
<organism evidence="1">
    <name type="scientific">Rhizopus microsporus var. microsporus</name>
    <dbReference type="NCBI Taxonomy" id="86635"/>
    <lineage>
        <taxon>Eukaryota</taxon>
        <taxon>Fungi</taxon>
        <taxon>Fungi incertae sedis</taxon>
        <taxon>Mucoromycota</taxon>
        <taxon>Mucoromycotina</taxon>
        <taxon>Mucoromycetes</taxon>
        <taxon>Mucorales</taxon>
        <taxon>Mucorineae</taxon>
        <taxon>Rhizopodaceae</taxon>
        <taxon>Rhizopus</taxon>
    </lineage>
</organism>
<dbReference type="Proteomes" id="UP000242414">
    <property type="component" value="Unassembled WGS sequence"/>
</dbReference>
<dbReference type="EMBL" id="KV921874">
    <property type="protein sequence ID" value="ORE09565.1"/>
    <property type="molecule type" value="Genomic_DNA"/>
</dbReference>
<sequence>MNTINSNHNNSNHRESFTYSHRFSIVSDEQTVQYLTAACIAHWVKTNPSTKATLTLDSGDTIHLPVYTLRRRNAVVANTPDAPFCQIAAV</sequence>
<dbReference type="OrthoDB" id="2209631at2759"/>
<proteinExistence type="predicted"/>
<dbReference type="AlphaFoldDB" id="A0A1X0RBX5"/>